<dbReference type="Proteomes" id="UP000820818">
    <property type="component" value="Unassembled WGS sequence"/>
</dbReference>
<reference evidence="1" key="1">
    <citation type="submission" date="2022-05" db="EMBL/GenBank/DDBJ databases">
        <title>A multi-omics perspective on studying reproductive biology in Daphnia sinensis.</title>
        <authorList>
            <person name="Jia J."/>
        </authorList>
    </citation>
    <scope>NUCLEOTIDE SEQUENCE</scope>
    <source>
        <strain evidence="1">WSL</strain>
    </source>
</reference>
<comment type="caution">
    <text evidence="1">The sequence shown here is derived from an EMBL/GenBank/DDBJ whole genome shotgun (WGS) entry which is preliminary data.</text>
</comment>
<sequence length="191" mass="19744">MTGSGRNCSITTGSPTITVSSATGLVVGATVQGTGIPSGTKITAINGTTVTMSANATATNATESLIFSSVYGSIVTIQLTASGDTATWQNVFNADWTVEYGTGGRQLFDSGKLAGEHRGGYLVNGTQFIKAAGPTFIFNNWNNGTPGGSNMFTNTGSLLTKGGLIRMHNRVLLQGLVLTTPSHSFQHVMTC</sequence>
<keyword evidence="2" id="KW-1185">Reference proteome</keyword>
<dbReference type="EMBL" id="WJBH02000296">
    <property type="protein sequence ID" value="KAI9549498.1"/>
    <property type="molecule type" value="Genomic_DNA"/>
</dbReference>
<evidence type="ECO:0000313" key="2">
    <source>
        <dbReference type="Proteomes" id="UP000820818"/>
    </source>
</evidence>
<proteinExistence type="predicted"/>
<accession>A0AAD5L210</accession>
<gene>
    <name evidence="1" type="ORF">GHT06_001898</name>
</gene>
<evidence type="ECO:0000313" key="1">
    <source>
        <dbReference type="EMBL" id="KAI9549498.1"/>
    </source>
</evidence>
<protein>
    <submittedName>
        <fullName evidence="1">Uncharacterized protein</fullName>
    </submittedName>
</protein>
<dbReference type="AlphaFoldDB" id="A0AAD5L210"/>
<name>A0AAD5L210_9CRUS</name>
<organism evidence="1 2">
    <name type="scientific">Daphnia sinensis</name>
    <dbReference type="NCBI Taxonomy" id="1820382"/>
    <lineage>
        <taxon>Eukaryota</taxon>
        <taxon>Metazoa</taxon>
        <taxon>Ecdysozoa</taxon>
        <taxon>Arthropoda</taxon>
        <taxon>Crustacea</taxon>
        <taxon>Branchiopoda</taxon>
        <taxon>Diplostraca</taxon>
        <taxon>Cladocera</taxon>
        <taxon>Anomopoda</taxon>
        <taxon>Daphniidae</taxon>
        <taxon>Daphnia</taxon>
        <taxon>Daphnia similis group</taxon>
    </lineage>
</organism>